<sequence length="319" mass="34059">MKQAVTAGGGGRFTSANPSDKLSPASGDEYSLGSTVTTKSPTSAGSSDSSNGTIGPVCSPLKSIHGYSTGSPIKGRAGQGGLTSPQISRQPGCIPSQTTRLPGIGPPQATPQSSYASPQGTAPLLARRYSNAGSTRGGVMLQPTFASDGPVPQTMFAVPEEAAVQEFAFRRGQQDRGNPRDRVPHNPFASHFDKVWVKYYLDGKNSTLENKKPLSVSSSPTGANFNWAPLINPYTQDAEHPKGSFDEEYSHGLCESALKGMSHQISLVCKRGKEWDRYVCEIPSPVAQALQHFPELLVRYRSLQRDAREALGGGRPYGY</sequence>
<evidence type="ECO:0000313" key="3">
    <source>
        <dbReference type="Proteomes" id="UP000240883"/>
    </source>
</evidence>
<feature type="region of interest" description="Disordered" evidence="1">
    <location>
        <begin position="1"/>
        <end position="119"/>
    </location>
</feature>
<organism evidence="2 3">
    <name type="scientific">Corynespora cassiicola Philippines</name>
    <dbReference type="NCBI Taxonomy" id="1448308"/>
    <lineage>
        <taxon>Eukaryota</taxon>
        <taxon>Fungi</taxon>
        <taxon>Dikarya</taxon>
        <taxon>Ascomycota</taxon>
        <taxon>Pezizomycotina</taxon>
        <taxon>Dothideomycetes</taxon>
        <taxon>Pleosporomycetidae</taxon>
        <taxon>Pleosporales</taxon>
        <taxon>Corynesporascaceae</taxon>
        <taxon>Corynespora</taxon>
    </lineage>
</organism>
<dbReference type="Proteomes" id="UP000240883">
    <property type="component" value="Unassembled WGS sequence"/>
</dbReference>
<evidence type="ECO:0000313" key="2">
    <source>
        <dbReference type="EMBL" id="PSN65369.1"/>
    </source>
</evidence>
<protein>
    <submittedName>
        <fullName evidence="2">Uncharacterized protein</fullName>
    </submittedName>
</protein>
<gene>
    <name evidence="2" type="ORF">BS50DRAFT_56907</name>
</gene>
<feature type="compositionally biased region" description="Polar residues" evidence="1">
    <location>
        <begin position="110"/>
        <end position="119"/>
    </location>
</feature>
<proteinExistence type="predicted"/>
<name>A0A2T2NJ32_CORCC</name>
<reference evidence="2 3" key="1">
    <citation type="journal article" date="2018" name="Front. Microbiol.">
        <title>Genome-Wide Analysis of Corynespora cassiicola Leaf Fall Disease Putative Effectors.</title>
        <authorList>
            <person name="Lopez D."/>
            <person name="Ribeiro S."/>
            <person name="Label P."/>
            <person name="Fumanal B."/>
            <person name="Venisse J.S."/>
            <person name="Kohler A."/>
            <person name="de Oliveira R.R."/>
            <person name="Labutti K."/>
            <person name="Lipzen A."/>
            <person name="Lail K."/>
            <person name="Bauer D."/>
            <person name="Ohm R.A."/>
            <person name="Barry K.W."/>
            <person name="Spatafora J."/>
            <person name="Grigoriev I.V."/>
            <person name="Martin F.M."/>
            <person name="Pujade-Renaud V."/>
        </authorList>
    </citation>
    <scope>NUCLEOTIDE SEQUENCE [LARGE SCALE GENOMIC DNA]</scope>
    <source>
        <strain evidence="2 3">Philippines</strain>
    </source>
</reference>
<feature type="compositionally biased region" description="Polar residues" evidence="1">
    <location>
        <begin position="82"/>
        <end position="100"/>
    </location>
</feature>
<evidence type="ECO:0000256" key="1">
    <source>
        <dbReference type="SAM" id="MobiDB-lite"/>
    </source>
</evidence>
<dbReference type="AlphaFoldDB" id="A0A2T2NJ32"/>
<dbReference type="EMBL" id="KZ678137">
    <property type="protein sequence ID" value="PSN65369.1"/>
    <property type="molecule type" value="Genomic_DNA"/>
</dbReference>
<accession>A0A2T2NJ32</accession>
<keyword evidence="3" id="KW-1185">Reference proteome</keyword>
<dbReference type="OrthoDB" id="3795337at2759"/>
<feature type="compositionally biased region" description="Polar residues" evidence="1">
    <location>
        <begin position="32"/>
        <end position="53"/>
    </location>
</feature>